<evidence type="ECO:0000313" key="3">
    <source>
        <dbReference type="Proteomes" id="UP000051952"/>
    </source>
</evidence>
<dbReference type="Proteomes" id="UP000051952">
    <property type="component" value="Unassembled WGS sequence"/>
</dbReference>
<dbReference type="EMBL" id="CYKH01000068">
    <property type="protein sequence ID" value="CUI11271.1"/>
    <property type="molecule type" value="Genomic_DNA"/>
</dbReference>
<evidence type="ECO:0000313" key="2">
    <source>
        <dbReference type="EMBL" id="CUI11271.1"/>
    </source>
</evidence>
<reference evidence="3" key="1">
    <citation type="submission" date="2015-09" db="EMBL/GenBank/DDBJ databases">
        <authorList>
            <consortium name="Pathogen Informatics"/>
        </authorList>
    </citation>
    <scope>NUCLEOTIDE SEQUENCE [LARGE SCALE GENOMIC DNA]</scope>
    <source>
        <strain evidence="3">Lake Konstanz</strain>
    </source>
</reference>
<dbReference type="VEuPathDB" id="TriTrypDB:BSAL_51695"/>
<keyword evidence="3" id="KW-1185">Reference proteome</keyword>
<organism evidence="2 3">
    <name type="scientific">Bodo saltans</name>
    <name type="common">Flagellated protozoan</name>
    <dbReference type="NCBI Taxonomy" id="75058"/>
    <lineage>
        <taxon>Eukaryota</taxon>
        <taxon>Discoba</taxon>
        <taxon>Euglenozoa</taxon>
        <taxon>Kinetoplastea</taxon>
        <taxon>Metakinetoplastina</taxon>
        <taxon>Eubodonida</taxon>
        <taxon>Bodonidae</taxon>
        <taxon>Bodo</taxon>
    </lineage>
</organism>
<feature type="region of interest" description="Disordered" evidence="1">
    <location>
        <begin position="771"/>
        <end position="804"/>
    </location>
</feature>
<accession>A0A0S4KE23</accession>
<gene>
    <name evidence="2" type="ORF">BSAL_51695</name>
</gene>
<protein>
    <submittedName>
        <fullName evidence="2">Uncharacterized protein</fullName>
    </submittedName>
</protein>
<evidence type="ECO:0000256" key="1">
    <source>
        <dbReference type="SAM" id="MobiDB-lite"/>
    </source>
</evidence>
<dbReference type="OrthoDB" id="278744at2759"/>
<name>A0A0S4KE23_BODSA</name>
<proteinExistence type="predicted"/>
<feature type="compositionally biased region" description="Polar residues" evidence="1">
    <location>
        <begin position="771"/>
        <end position="783"/>
    </location>
</feature>
<feature type="non-terminal residue" evidence="2">
    <location>
        <position position="1"/>
    </location>
</feature>
<sequence>VVSPVDGGVTLSAEEYLFQQIQILQRITIDNAARMPPQLLLEHAVQYIRVHYALERMATSRSRSSRVHARVLKKHRRLDSKVRQFLLHRLITALESQQLTLEDGVELLASGQWPEQLSQTLSHLRAIVSARLSHALYHTQQQQKSGVTVSADDRDVITPTKARWFLKKLALSFVKRADIIGPLATIAWQDFNELESAEQIIASMWAIHQARTHAPDQVWRKAVHRLAQIRRLHGATAVHRLAQIRRLHGATALNASMIYRALRVCKRESWSGDVSTLSFLTSEALRDIVTNFSAEVAHQGAIAKAFPATCHTGLTPKRFVSLLAIAGELGHTFQAGFDAMSEGIIAPAIRSLKGEGEAAVACEMLRLTSSHSVAAHQAVIDLLVRINRIDPNLPSVGSTGVDDEPSEVVPVPIATTTSARHRIRAESIPSIELAARMVVRTPHFVQTLHLGPFIRLLLAVSKEKRKFSPTLMFSLTENMFQIHRQLKSSSQMGVELRKAVDEFSFQMDRLLQHGLVSVNLVNRFLEFSVMLALTKEPEVYTNTAALRETRRQLYEQYQKEGKEFSGVIVSHPMRRLVIDPYQLLFQTSVQLNFSRNRLSRAMLNSIRALSFESGVFASLEAARLYQQLHYERAGSPSLPTVLIPEVVSRQIIAACSHRAQTCGLGDHAALAAGITNEQLVKRLTLALRIPEGCLLDEAVVEMVIRSAAFSPFKPLIQAHPSLKLFFEALVSCDAATPSQRDRVKQLFSRTPLMQPHVSAIRMSIGAQQQNASVSVDDSANTQAKTDEDAEYQPAASDVGIKHHQ</sequence>
<dbReference type="AlphaFoldDB" id="A0A0S4KE23"/>